<gene>
    <name evidence="1" type="primary">thiL</name>
    <name evidence="4" type="ORF">C7445_10334</name>
</gene>
<dbReference type="AlphaFoldDB" id="A0A4V3HER4"/>
<feature type="binding site" evidence="1">
    <location>
        <position position="319"/>
    </location>
    <ligand>
        <name>substrate</name>
    </ligand>
</feature>
<feature type="binding site" evidence="1">
    <location>
        <position position="28"/>
    </location>
    <ligand>
        <name>Mg(2+)</name>
        <dbReference type="ChEBI" id="CHEBI:18420"/>
        <label>4</label>
    </ligand>
</feature>
<feature type="binding site" evidence="1">
    <location>
        <position position="73"/>
    </location>
    <ligand>
        <name>Mg(2+)</name>
        <dbReference type="ChEBI" id="CHEBI:18420"/>
        <label>4</label>
    </ligand>
</feature>
<dbReference type="CDD" id="cd02194">
    <property type="entry name" value="ThiL"/>
    <property type="match status" value="1"/>
</dbReference>
<accession>A0A4V3HER4</accession>
<feature type="binding site" evidence="1">
    <location>
        <begin position="120"/>
        <end position="121"/>
    </location>
    <ligand>
        <name>ATP</name>
        <dbReference type="ChEBI" id="CHEBI:30616"/>
    </ligand>
</feature>
<comment type="catalytic activity">
    <reaction evidence="1">
        <text>thiamine phosphate + ATP = thiamine diphosphate + ADP</text>
        <dbReference type="Rhea" id="RHEA:15913"/>
        <dbReference type="ChEBI" id="CHEBI:30616"/>
        <dbReference type="ChEBI" id="CHEBI:37575"/>
        <dbReference type="ChEBI" id="CHEBI:58937"/>
        <dbReference type="ChEBI" id="CHEBI:456216"/>
        <dbReference type="EC" id="2.7.4.16"/>
    </reaction>
</comment>
<evidence type="ECO:0000259" key="3">
    <source>
        <dbReference type="Pfam" id="PF02769"/>
    </source>
</evidence>
<feature type="binding site" evidence="1">
    <location>
        <position position="44"/>
    </location>
    <ligand>
        <name>Mg(2+)</name>
        <dbReference type="ChEBI" id="CHEBI:18420"/>
        <label>2</label>
    </ligand>
</feature>
<dbReference type="InterPro" id="IPR010918">
    <property type="entry name" value="PurM-like_C_dom"/>
</dbReference>
<feature type="binding site" evidence="1">
    <location>
        <position position="214"/>
    </location>
    <ligand>
        <name>Mg(2+)</name>
        <dbReference type="ChEBI" id="CHEBI:18420"/>
        <label>5</label>
    </ligand>
</feature>
<feature type="binding site" evidence="1">
    <location>
        <position position="213"/>
    </location>
    <ligand>
        <name>ATP</name>
        <dbReference type="ChEBI" id="CHEBI:30616"/>
    </ligand>
</feature>
<feature type="domain" description="PurM-like C-terminal" evidence="3">
    <location>
        <begin position="149"/>
        <end position="305"/>
    </location>
</feature>
<comment type="miscellaneous">
    <text evidence="1">Reaction mechanism of ThiL seems to utilize a direct, inline transfer of the gamma-phosphate of ATP to TMP rather than a phosphorylated enzyme intermediate.</text>
</comment>
<feature type="binding site" evidence="1">
    <location>
        <position position="121"/>
    </location>
    <ligand>
        <name>Mg(2+)</name>
        <dbReference type="ChEBI" id="CHEBI:18420"/>
        <label>1</label>
    </ligand>
</feature>
<feature type="binding site" evidence="1">
    <location>
        <position position="73"/>
    </location>
    <ligand>
        <name>Mg(2+)</name>
        <dbReference type="ChEBI" id="CHEBI:18420"/>
        <label>3</label>
    </ligand>
</feature>
<dbReference type="GO" id="GO:0009228">
    <property type="term" value="P:thiamine biosynthetic process"/>
    <property type="evidence" value="ECO:0007669"/>
    <property type="project" value="UniProtKB-KW"/>
</dbReference>
<evidence type="ECO:0000256" key="1">
    <source>
        <dbReference type="HAMAP-Rule" id="MF_02128"/>
    </source>
</evidence>
<protein>
    <recommendedName>
        <fullName evidence="1">Thiamine-monophosphate kinase</fullName>
        <shortName evidence="1">TMP kinase</shortName>
        <shortName evidence="1">Thiamine-phosphate kinase</shortName>
        <ecNumber evidence="1">2.7.4.16</ecNumber>
    </recommendedName>
</protein>
<dbReference type="Gene3D" id="3.90.650.10">
    <property type="entry name" value="PurM-like C-terminal domain"/>
    <property type="match status" value="1"/>
</dbReference>
<dbReference type="Gene3D" id="3.30.1330.10">
    <property type="entry name" value="PurM-like, N-terminal domain"/>
    <property type="match status" value="1"/>
</dbReference>
<feature type="binding site" evidence="1">
    <location>
        <position position="145"/>
    </location>
    <ligand>
        <name>ATP</name>
        <dbReference type="ChEBI" id="CHEBI:30616"/>
    </ligand>
</feature>
<feature type="binding site" evidence="1">
    <location>
        <position position="211"/>
    </location>
    <ligand>
        <name>Mg(2+)</name>
        <dbReference type="ChEBI" id="CHEBI:18420"/>
        <label>3</label>
    </ligand>
</feature>
<dbReference type="GO" id="GO:0000287">
    <property type="term" value="F:magnesium ion binding"/>
    <property type="evidence" value="ECO:0007669"/>
    <property type="project" value="UniProtKB-UniRule"/>
</dbReference>
<comment type="similarity">
    <text evidence="1">Belongs to the thiamine-monophosphate kinase family.</text>
</comment>
<feature type="binding site" evidence="1">
    <location>
        <position position="43"/>
    </location>
    <ligand>
        <name>Mg(2+)</name>
        <dbReference type="ChEBI" id="CHEBI:18420"/>
        <label>1</label>
    </ligand>
</feature>
<dbReference type="Pfam" id="PF00586">
    <property type="entry name" value="AIRS"/>
    <property type="match status" value="1"/>
</dbReference>
<dbReference type="GO" id="GO:0009030">
    <property type="term" value="F:thiamine-phosphate kinase activity"/>
    <property type="evidence" value="ECO:0007669"/>
    <property type="project" value="UniProtKB-UniRule"/>
</dbReference>
<dbReference type="PANTHER" id="PTHR30270">
    <property type="entry name" value="THIAMINE-MONOPHOSPHATE KINASE"/>
    <property type="match status" value="1"/>
</dbReference>
<keyword evidence="5" id="KW-1185">Reference proteome</keyword>
<evidence type="ECO:0000313" key="4">
    <source>
        <dbReference type="EMBL" id="TDY49991.1"/>
    </source>
</evidence>
<proteinExistence type="inferred from homology"/>
<feature type="domain" description="PurM-like N-terminal" evidence="2">
    <location>
        <begin position="26"/>
        <end position="138"/>
    </location>
</feature>
<feature type="binding site" evidence="1">
    <location>
        <position position="264"/>
    </location>
    <ligand>
        <name>substrate</name>
    </ligand>
</feature>
<keyword evidence="1" id="KW-0808">Transferase</keyword>
<evidence type="ECO:0000313" key="5">
    <source>
        <dbReference type="Proteomes" id="UP000294581"/>
    </source>
</evidence>
<feature type="binding site" evidence="1">
    <location>
        <position position="44"/>
    </location>
    <ligand>
        <name>Mg(2+)</name>
        <dbReference type="ChEBI" id="CHEBI:18420"/>
        <label>1</label>
    </ligand>
</feature>
<dbReference type="OrthoDB" id="9802811at2"/>
<reference evidence="4 5" key="1">
    <citation type="submission" date="2019-03" db="EMBL/GenBank/DDBJ databases">
        <title>Genomic Encyclopedia of Type Strains, Phase IV (KMG-IV): sequencing the most valuable type-strain genomes for metagenomic binning, comparative biology and taxonomic classification.</title>
        <authorList>
            <person name="Goeker M."/>
        </authorList>
    </citation>
    <scope>NUCLEOTIDE SEQUENCE [LARGE SCALE GENOMIC DNA]</scope>
    <source>
        <strain evidence="4 5">DSM 17974</strain>
    </source>
</reference>
<comment type="pathway">
    <text evidence="1">Cofactor biosynthesis; thiamine diphosphate biosynthesis; thiamine diphosphate from thiamine phosphate: step 1/1.</text>
</comment>
<dbReference type="InterPro" id="IPR036921">
    <property type="entry name" value="PurM-like_N_sf"/>
</dbReference>
<dbReference type="EC" id="2.7.4.16" evidence="1"/>
<comment type="caution">
    <text evidence="4">The sequence shown here is derived from an EMBL/GenBank/DDBJ whole genome shotgun (WGS) entry which is preliminary data.</text>
</comment>
<dbReference type="GO" id="GO:0009229">
    <property type="term" value="P:thiamine diphosphate biosynthetic process"/>
    <property type="evidence" value="ECO:0007669"/>
    <property type="project" value="UniProtKB-UniRule"/>
</dbReference>
<evidence type="ECO:0000259" key="2">
    <source>
        <dbReference type="Pfam" id="PF00586"/>
    </source>
</evidence>
<dbReference type="Proteomes" id="UP000294581">
    <property type="component" value="Unassembled WGS sequence"/>
</dbReference>
<keyword evidence="1 4" id="KW-0418">Kinase</keyword>
<dbReference type="Pfam" id="PF02769">
    <property type="entry name" value="AIRS_C"/>
    <property type="match status" value="1"/>
</dbReference>
<keyword evidence="1" id="KW-0067">ATP-binding</keyword>
<dbReference type="UniPathway" id="UPA00060">
    <property type="reaction ID" value="UER00142"/>
</dbReference>
<keyword evidence="1" id="KW-0479">Metal-binding</keyword>
<dbReference type="PANTHER" id="PTHR30270:SF0">
    <property type="entry name" value="THIAMINE-MONOPHOSPHATE KINASE"/>
    <property type="match status" value="1"/>
</dbReference>
<dbReference type="GO" id="GO:0005524">
    <property type="term" value="F:ATP binding"/>
    <property type="evidence" value="ECO:0007669"/>
    <property type="project" value="UniProtKB-UniRule"/>
</dbReference>
<dbReference type="EMBL" id="SORF01000003">
    <property type="protein sequence ID" value="TDY49991.1"/>
    <property type="molecule type" value="Genomic_DNA"/>
</dbReference>
<dbReference type="SUPFAM" id="SSF56042">
    <property type="entry name" value="PurM C-terminal domain-like"/>
    <property type="match status" value="1"/>
</dbReference>
<dbReference type="SUPFAM" id="SSF55326">
    <property type="entry name" value="PurM N-terminal domain-like"/>
    <property type="match status" value="1"/>
</dbReference>
<dbReference type="InterPro" id="IPR006283">
    <property type="entry name" value="ThiL-like"/>
</dbReference>
<comment type="function">
    <text evidence="1">Catalyzes the ATP-dependent phosphorylation of thiamine-monophosphate (TMP) to form thiamine-pyrophosphate (TPP), the active form of vitamin B1.</text>
</comment>
<name>A0A4V3HER4_9BACL</name>
<dbReference type="PIRSF" id="PIRSF005303">
    <property type="entry name" value="Thiam_monoph_kin"/>
    <property type="match status" value="1"/>
</dbReference>
<feature type="binding site" evidence="1">
    <location>
        <position position="103"/>
    </location>
    <ligand>
        <name>ATP</name>
        <dbReference type="ChEBI" id="CHEBI:30616"/>
    </ligand>
</feature>
<keyword evidence="1" id="KW-0547">Nucleotide-binding</keyword>
<feature type="binding site" evidence="1">
    <location>
        <position position="51"/>
    </location>
    <ligand>
        <name>substrate</name>
    </ligand>
</feature>
<dbReference type="NCBIfam" id="TIGR01379">
    <property type="entry name" value="thiL"/>
    <property type="match status" value="1"/>
</dbReference>
<feature type="binding site" evidence="1">
    <location>
        <position position="42"/>
    </location>
    <ligand>
        <name>Mg(2+)</name>
        <dbReference type="ChEBI" id="CHEBI:18420"/>
        <label>4</label>
    </ligand>
</feature>
<feature type="binding site" evidence="1">
    <location>
        <position position="28"/>
    </location>
    <ligand>
        <name>Mg(2+)</name>
        <dbReference type="ChEBI" id="CHEBI:18420"/>
        <label>3</label>
    </ligand>
</feature>
<keyword evidence="1" id="KW-0784">Thiamine biosynthesis</keyword>
<dbReference type="InterPro" id="IPR016188">
    <property type="entry name" value="PurM-like_N"/>
</dbReference>
<keyword evidence="1" id="KW-0460">Magnesium</keyword>
<sequence length="329" mass="34438">MDEFALIRTLLERLPAPRPDVVVAAGDDAAVVAPPTHKLVMTTDALVEGVHFLQSTITRHNLGYKSLAVSVSDVAAMGGEPLWATVTLAVSPTWRAAELVELYDGLAEACSEFGCSVVGGDVVSTPGPFTISVALVGKAERPILRSGARPGDILFVTGWLGGSAAGLDVLQGKRSASPVAQAVLARCHQRPTPRIGLGLAAARAGVSALNDVSDGLASELNEMAAASGVRCVIAQDQVPIRPEVKEHARFADKLAIDYALYGGEDYELVGAAPREAFARLLAAASLYNVPVTAIGRCEEGDGVVMRTESGLEVVEAKGYNHFTRDRNGD</sequence>
<organism evidence="4 5">
    <name type="scientific">Alicyclobacillus sacchari</name>
    <dbReference type="NCBI Taxonomy" id="392010"/>
    <lineage>
        <taxon>Bacteria</taxon>
        <taxon>Bacillati</taxon>
        <taxon>Bacillota</taxon>
        <taxon>Bacilli</taxon>
        <taxon>Bacillales</taxon>
        <taxon>Alicyclobacillaceae</taxon>
        <taxon>Alicyclobacillus</taxon>
    </lineage>
</organism>
<feature type="binding site" evidence="1">
    <location>
        <position position="73"/>
    </location>
    <ligand>
        <name>Mg(2+)</name>
        <dbReference type="ChEBI" id="CHEBI:18420"/>
        <label>2</label>
    </ligand>
</feature>
<dbReference type="InterPro" id="IPR036676">
    <property type="entry name" value="PurM-like_C_sf"/>
</dbReference>
<dbReference type="HAMAP" id="MF_02128">
    <property type="entry name" value="TMP_kinase"/>
    <property type="match status" value="1"/>
</dbReference>
<dbReference type="RefSeq" id="WP_134158741.1">
    <property type="nucleotide sequence ID" value="NZ_BSUS01000001.1"/>
</dbReference>